<feature type="signal peptide" evidence="2">
    <location>
        <begin position="1"/>
        <end position="24"/>
    </location>
</feature>
<accession>A0A2N4U6L2</accession>
<gene>
    <name evidence="3" type="ORF">CR159_06535</name>
</gene>
<evidence type="ECO:0000256" key="1">
    <source>
        <dbReference type="ARBA" id="ARBA00006987"/>
    </source>
</evidence>
<comment type="similarity">
    <text evidence="1">Belongs to the UPF0065 (bug) family.</text>
</comment>
<dbReference type="RefSeq" id="WP_102073205.1">
    <property type="nucleotide sequence ID" value="NZ_PDNW01000004.1"/>
</dbReference>
<evidence type="ECO:0000256" key="2">
    <source>
        <dbReference type="SAM" id="SignalP"/>
    </source>
</evidence>
<dbReference type="PANTHER" id="PTHR42928:SF5">
    <property type="entry name" value="BLR1237 PROTEIN"/>
    <property type="match status" value="1"/>
</dbReference>
<dbReference type="Proteomes" id="UP000234190">
    <property type="component" value="Unassembled WGS sequence"/>
</dbReference>
<dbReference type="InterPro" id="IPR005064">
    <property type="entry name" value="BUG"/>
</dbReference>
<evidence type="ECO:0000313" key="4">
    <source>
        <dbReference type="Proteomes" id="UP000234190"/>
    </source>
</evidence>
<dbReference type="PANTHER" id="PTHR42928">
    <property type="entry name" value="TRICARBOXYLATE-BINDING PROTEIN"/>
    <property type="match status" value="1"/>
</dbReference>
<sequence>MSKTKMSGMLTACLLAAATSASVAASWPEKPVRVIVVYPPGGVSDTVTRAISEELSVRLKTPFVVENKGGAGGTVGMAAVAKAEPDGYTIGFSSISPVALSPLISKVSYDPAKDIAPVASVMVSPVVLLGTSAFKGKSLQDVISQSEANPGSLRWATSGPGSVGHLMLEQFQHDAKVSVTHVPYKGSGQQTNDALGGQFELISTNVSSALIGHIQRDALHAVAIAAPKRAGFLPDVPTFTELGYAKANKMSVFGFFAPGGTPEDIVTRLNTEINAVIATPKIQEMLTGSSNIPVTGTPQDFSGQIGDELQANRDLIQGAGLKLQ</sequence>
<dbReference type="Gene3D" id="3.40.190.10">
    <property type="entry name" value="Periplasmic binding protein-like II"/>
    <property type="match status" value="1"/>
</dbReference>
<dbReference type="InterPro" id="IPR042100">
    <property type="entry name" value="Bug_dom1"/>
</dbReference>
<keyword evidence="2" id="KW-0732">Signal</keyword>
<dbReference type="AlphaFoldDB" id="A0A2N4U6L2"/>
<proteinExistence type="inferred from homology"/>
<protein>
    <submittedName>
        <fullName evidence="3">ABC transporter substrate-binding protein</fullName>
    </submittedName>
</protein>
<feature type="chain" id="PRO_5014736432" evidence="2">
    <location>
        <begin position="25"/>
        <end position="324"/>
    </location>
</feature>
<reference evidence="3 4" key="1">
    <citation type="submission" date="2017-10" db="EMBL/GenBank/DDBJ databases">
        <title>Two draft genome sequences of Pusillimonas sp. strains isolated from a nitrate- and radionuclide-contaminated groundwater in Russia.</title>
        <authorList>
            <person name="Grouzdev D.S."/>
            <person name="Tourova T.P."/>
            <person name="Goeva M.A."/>
            <person name="Babich T.L."/>
            <person name="Sokolova D.S."/>
            <person name="Abdullin R."/>
            <person name="Poltaraus A.B."/>
            <person name="Toshchakov S.V."/>
            <person name="Nazina T.N."/>
        </authorList>
    </citation>
    <scope>NUCLEOTIDE SEQUENCE [LARGE SCALE GENOMIC DNA]</scope>
    <source>
        <strain evidence="3 4">JR1/69-3-13</strain>
    </source>
</reference>
<dbReference type="PIRSF" id="PIRSF017082">
    <property type="entry name" value="YflP"/>
    <property type="match status" value="1"/>
</dbReference>
<dbReference type="Pfam" id="PF03401">
    <property type="entry name" value="TctC"/>
    <property type="match status" value="1"/>
</dbReference>
<keyword evidence="4" id="KW-1185">Reference proteome</keyword>
<name>A0A2N4U6L2_9BURK</name>
<evidence type="ECO:0000313" key="3">
    <source>
        <dbReference type="EMBL" id="PLC50660.1"/>
    </source>
</evidence>
<organism evidence="3 4">
    <name type="scientific">Pollutimonas subterranea</name>
    <dbReference type="NCBI Taxonomy" id="2045210"/>
    <lineage>
        <taxon>Bacteria</taxon>
        <taxon>Pseudomonadati</taxon>
        <taxon>Pseudomonadota</taxon>
        <taxon>Betaproteobacteria</taxon>
        <taxon>Burkholderiales</taxon>
        <taxon>Alcaligenaceae</taxon>
        <taxon>Pollutimonas</taxon>
    </lineage>
</organism>
<dbReference type="OrthoDB" id="8678477at2"/>
<comment type="caution">
    <text evidence="3">The sequence shown here is derived from an EMBL/GenBank/DDBJ whole genome shotgun (WGS) entry which is preliminary data.</text>
</comment>
<dbReference type="Gene3D" id="3.40.190.150">
    <property type="entry name" value="Bordetella uptake gene, domain 1"/>
    <property type="match status" value="1"/>
</dbReference>
<dbReference type="EMBL" id="PDNW01000004">
    <property type="protein sequence ID" value="PLC50660.1"/>
    <property type="molecule type" value="Genomic_DNA"/>
</dbReference>
<dbReference type="CDD" id="cd07012">
    <property type="entry name" value="PBP2_Bug_TTT"/>
    <property type="match status" value="1"/>
</dbReference>